<gene>
    <name evidence="2" type="ORF">GCM10007380_20000</name>
</gene>
<keyword evidence="1" id="KW-0812">Transmembrane</keyword>
<keyword evidence="3" id="KW-1185">Reference proteome</keyword>
<evidence type="ECO:0000313" key="3">
    <source>
        <dbReference type="Proteomes" id="UP000626244"/>
    </source>
</evidence>
<keyword evidence="1" id="KW-0472">Membrane</keyword>
<organism evidence="2 3">
    <name type="scientific">Gottfriedia solisilvae</name>
    <dbReference type="NCBI Taxonomy" id="1516104"/>
    <lineage>
        <taxon>Bacteria</taxon>
        <taxon>Bacillati</taxon>
        <taxon>Bacillota</taxon>
        <taxon>Bacilli</taxon>
        <taxon>Bacillales</taxon>
        <taxon>Bacillaceae</taxon>
        <taxon>Gottfriedia</taxon>
    </lineage>
</organism>
<dbReference type="AlphaFoldDB" id="A0A8J3AHC8"/>
<evidence type="ECO:0000256" key="1">
    <source>
        <dbReference type="SAM" id="Phobius"/>
    </source>
</evidence>
<reference evidence="3" key="1">
    <citation type="journal article" date="2019" name="Int. J. Syst. Evol. Microbiol.">
        <title>The Global Catalogue of Microorganisms (GCM) 10K type strain sequencing project: providing services to taxonomists for standard genome sequencing and annotation.</title>
        <authorList>
            <consortium name="The Broad Institute Genomics Platform"/>
            <consortium name="The Broad Institute Genome Sequencing Center for Infectious Disease"/>
            <person name="Wu L."/>
            <person name="Ma J."/>
        </authorList>
    </citation>
    <scope>NUCLEOTIDE SEQUENCE [LARGE SCALE GENOMIC DNA]</scope>
    <source>
        <strain evidence="3">CGMCC 1.14993</strain>
    </source>
</reference>
<evidence type="ECO:0000313" key="2">
    <source>
        <dbReference type="EMBL" id="GGI13855.1"/>
    </source>
</evidence>
<feature type="transmembrane region" description="Helical" evidence="1">
    <location>
        <begin position="6"/>
        <end position="29"/>
    </location>
</feature>
<protein>
    <submittedName>
        <fullName evidence="2">Uncharacterized protein</fullName>
    </submittedName>
</protein>
<accession>A0A8J3AHC8</accession>
<name>A0A8J3AHC8_9BACI</name>
<dbReference type="EMBL" id="BMHB01000001">
    <property type="protein sequence ID" value="GGI13855.1"/>
    <property type="molecule type" value="Genomic_DNA"/>
</dbReference>
<proteinExistence type="predicted"/>
<comment type="caution">
    <text evidence="2">The sequence shown here is derived from an EMBL/GenBank/DDBJ whole genome shotgun (WGS) entry which is preliminary data.</text>
</comment>
<keyword evidence="1" id="KW-1133">Transmembrane helix</keyword>
<feature type="transmembrane region" description="Helical" evidence="1">
    <location>
        <begin position="58"/>
        <end position="75"/>
    </location>
</feature>
<dbReference type="RefSeq" id="WP_235821352.1">
    <property type="nucleotide sequence ID" value="NZ_BMHB01000001.1"/>
</dbReference>
<dbReference type="Proteomes" id="UP000626244">
    <property type="component" value="Unassembled WGS sequence"/>
</dbReference>
<sequence length="79" mass="8962">MGDIGFILLGFIVWGLISFGLILLLWGLWKKSWKSFLWSGIALLPTLFYIGGENWERLVALTPLIPFALAFYTKSAKIK</sequence>